<evidence type="ECO:0000259" key="13">
    <source>
        <dbReference type="Pfam" id="PF02910"/>
    </source>
</evidence>
<dbReference type="Proteomes" id="UP000186323">
    <property type="component" value="Chromosome I"/>
</dbReference>
<dbReference type="NCBIfam" id="TIGR00551">
    <property type="entry name" value="nadB"/>
    <property type="match status" value="1"/>
</dbReference>
<dbReference type="PANTHER" id="PTHR42716">
    <property type="entry name" value="L-ASPARTATE OXIDASE"/>
    <property type="match status" value="1"/>
</dbReference>
<dbReference type="InterPro" id="IPR003953">
    <property type="entry name" value="FAD-dep_OxRdtase_2_FAD-bd"/>
</dbReference>
<dbReference type="EMBL" id="LT630450">
    <property type="protein sequence ID" value="SFV71990.1"/>
    <property type="molecule type" value="Genomic_DNA"/>
</dbReference>
<comment type="similarity">
    <text evidence="3 11">Belongs to the FAD-dependent oxidoreductase 2 family. NadB subfamily.</text>
</comment>
<dbReference type="InterPro" id="IPR037099">
    <property type="entry name" value="Fum_R/Succ_DH_flav-like_C_sf"/>
</dbReference>
<dbReference type="EC" id="1.4.3.16" evidence="4 10"/>
<dbReference type="OrthoDB" id="9806724at2"/>
<dbReference type="InterPro" id="IPR005288">
    <property type="entry name" value="NadB"/>
</dbReference>
<protein>
    <recommendedName>
        <fullName evidence="4 10">L-aspartate oxidase</fullName>
        <ecNumber evidence="4 10">1.4.3.16</ecNumber>
    </recommendedName>
</protein>
<comment type="pathway">
    <text evidence="2 11">Cofactor biosynthesis; NAD(+) biosynthesis; iminoaspartate from L-aspartate (oxidase route): step 1/1.</text>
</comment>
<keyword evidence="15" id="KW-1185">Reference proteome</keyword>
<evidence type="ECO:0000256" key="2">
    <source>
        <dbReference type="ARBA" id="ARBA00004950"/>
    </source>
</evidence>
<keyword evidence="5 11" id="KW-0285">Flavoprotein</keyword>
<dbReference type="Gene3D" id="1.20.58.100">
    <property type="entry name" value="Fumarate reductase/succinate dehydrogenase flavoprotein-like, C-terminal domain"/>
    <property type="match status" value="1"/>
</dbReference>
<dbReference type="Pfam" id="PF02910">
    <property type="entry name" value="Succ_DH_flav_C"/>
    <property type="match status" value="1"/>
</dbReference>
<sequence length="532" mass="58556">MSSTRRHVTILIIGSGIAGCTAALTLADAGRDVLLINAGPDLDDGNTPLAQGGIIYKAADTPRDAEARALEHDILVAGHRYNNNRAVRFLCRQGPDCVDSMLIDRAQVDFDRNEDGTYNLTREGGHGAHRILHKADYSGRALMDGLAAQVKIHPRITCLHNHSAIDLLTTHHHAKNSQYRYSVTNRCLGAYVLNAETGEPETILADWTVLATGGVGQVFLHSTNAPGCVGAGISMAFRAGVELANLEFMQFHPTALYEERSYRRPLITEAMRGEGARLLDDRGEAFMLRHDKRGDLAPRDVVAQAMVEEMLRRGVPCLYLDVSGVKQDLPTRFPTVFEQCLEIGIDIRKEPIPVVPAAHYFCGGILTDTFGRTSMPGLYAIGECACTGLHGANRLASTSLLEAAVWGRSCGQHLARITASGREAIPRALAAAIPDWRHEGNEHHDDPALVAQDWANIRNTMWNYVGISRSKARLRRAFEDMRDLVRHIHDFYKGTRISKPLVDLFHGSQTAYVITQAAMRNKNSIGCHHRVD</sequence>
<keyword evidence="6 11" id="KW-0662">Pyridine nucleotide biosynthesis</keyword>
<dbReference type="InterPro" id="IPR015939">
    <property type="entry name" value="Fum_Rdtase/Succ_DH_flav-like_C"/>
</dbReference>
<reference evidence="15" key="1">
    <citation type="submission" date="2016-10" db="EMBL/GenBank/DDBJ databases">
        <authorList>
            <person name="Wegmann U."/>
        </authorList>
    </citation>
    <scope>NUCLEOTIDE SEQUENCE [LARGE SCALE GENOMIC DNA]</scope>
</reference>
<name>A0A1K1LEY5_9BACT</name>
<dbReference type="RefSeq" id="WP_072331627.1">
    <property type="nucleotide sequence ID" value="NZ_CALJDE010000014.1"/>
</dbReference>
<dbReference type="GO" id="GO:0009435">
    <property type="term" value="P:NAD+ biosynthetic process"/>
    <property type="evidence" value="ECO:0007669"/>
    <property type="project" value="UniProtKB-UniPathway"/>
</dbReference>
<dbReference type="PANTHER" id="PTHR42716:SF2">
    <property type="entry name" value="L-ASPARTATE OXIDASE, CHLOROPLASTIC"/>
    <property type="match status" value="1"/>
</dbReference>
<dbReference type="GO" id="GO:0008734">
    <property type="term" value="F:L-aspartate oxidase activity"/>
    <property type="evidence" value="ECO:0007669"/>
    <property type="project" value="UniProtKB-UniRule"/>
</dbReference>
<dbReference type="UniPathway" id="UPA00253">
    <property type="reaction ID" value="UER00326"/>
</dbReference>
<comment type="function">
    <text evidence="11">Catalyzes the oxidation of L-aspartate to iminoaspartate.</text>
</comment>
<dbReference type="Gene3D" id="3.50.50.60">
    <property type="entry name" value="FAD/NAD(P)-binding domain"/>
    <property type="match status" value="1"/>
</dbReference>
<evidence type="ECO:0000256" key="11">
    <source>
        <dbReference type="RuleBase" id="RU362049"/>
    </source>
</evidence>
<dbReference type="PRINTS" id="PR00368">
    <property type="entry name" value="FADPNR"/>
</dbReference>
<evidence type="ECO:0000313" key="14">
    <source>
        <dbReference type="EMBL" id="SFV71990.1"/>
    </source>
</evidence>
<evidence type="ECO:0000256" key="4">
    <source>
        <dbReference type="ARBA" id="ARBA00012173"/>
    </source>
</evidence>
<evidence type="ECO:0000256" key="10">
    <source>
        <dbReference type="NCBIfam" id="TIGR00551"/>
    </source>
</evidence>
<dbReference type="GO" id="GO:0005737">
    <property type="term" value="C:cytoplasm"/>
    <property type="evidence" value="ECO:0007669"/>
    <property type="project" value="UniProtKB-SubCell"/>
</dbReference>
<proteinExistence type="inferred from homology"/>
<dbReference type="InterPro" id="IPR036188">
    <property type="entry name" value="FAD/NAD-bd_sf"/>
</dbReference>
<dbReference type="AlphaFoldDB" id="A0A1K1LEY5"/>
<evidence type="ECO:0000256" key="5">
    <source>
        <dbReference type="ARBA" id="ARBA00022630"/>
    </source>
</evidence>
<dbReference type="Gene3D" id="3.90.700.10">
    <property type="entry name" value="Succinate dehydrogenase/fumarate reductase flavoprotein, catalytic domain"/>
    <property type="match status" value="1"/>
</dbReference>
<evidence type="ECO:0000256" key="1">
    <source>
        <dbReference type="ARBA" id="ARBA00001974"/>
    </source>
</evidence>
<keyword evidence="7 11" id="KW-0274">FAD</keyword>
<dbReference type="SUPFAM" id="SSF56425">
    <property type="entry name" value="Succinate dehydrogenase/fumarate reductase flavoprotein, catalytic domain"/>
    <property type="match status" value="1"/>
</dbReference>
<dbReference type="Pfam" id="PF00890">
    <property type="entry name" value="FAD_binding_2"/>
    <property type="match status" value="1"/>
</dbReference>
<dbReference type="SUPFAM" id="SSF51905">
    <property type="entry name" value="FAD/NAD(P)-binding domain"/>
    <property type="match status" value="1"/>
</dbReference>
<dbReference type="KEGG" id="dpg:DESPIGER_0087"/>
<organism evidence="14 15">
    <name type="scientific">Desulfovibrio piger</name>
    <dbReference type="NCBI Taxonomy" id="901"/>
    <lineage>
        <taxon>Bacteria</taxon>
        <taxon>Pseudomonadati</taxon>
        <taxon>Thermodesulfobacteriota</taxon>
        <taxon>Desulfovibrionia</taxon>
        <taxon>Desulfovibrionales</taxon>
        <taxon>Desulfovibrionaceae</taxon>
        <taxon>Desulfovibrio</taxon>
    </lineage>
</organism>
<evidence type="ECO:0000259" key="12">
    <source>
        <dbReference type="Pfam" id="PF00890"/>
    </source>
</evidence>
<dbReference type="FunFam" id="3.90.700.10:FF:000002">
    <property type="entry name" value="L-aspartate oxidase"/>
    <property type="match status" value="1"/>
</dbReference>
<evidence type="ECO:0000313" key="15">
    <source>
        <dbReference type="Proteomes" id="UP000186323"/>
    </source>
</evidence>
<feature type="domain" description="FAD-dependent oxidoreductase 2 FAD-binding" evidence="12">
    <location>
        <begin position="10"/>
        <end position="400"/>
    </location>
</feature>
<comment type="catalytic activity">
    <reaction evidence="9">
        <text>L-aspartate + O2 = iminosuccinate + H2O2</text>
        <dbReference type="Rhea" id="RHEA:25876"/>
        <dbReference type="ChEBI" id="CHEBI:15379"/>
        <dbReference type="ChEBI" id="CHEBI:16240"/>
        <dbReference type="ChEBI" id="CHEBI:29991"/>
        <dbReference type="ChEBI" id="CHEBI:77875"/>
        <dbReference type="EC" id="1.4.3.16"/>
    </reaction>
    <physiologicalReaction direction="left-to-right" evidence="9">
        <dbReference type="Rhea" id="RHEA:25877"/>
    </physiologicalReaction>
</comment>
<evidence type="ECO:0000256" key="3">
    <source>
        <dbReference type="ARBA" id="ARBA00008562"/>
    </source>
</evidence>
<dbReference type="PROSITE" id="PS51257">
    <property type="entry name" value="PROKAR_LIPOPROTEIN"/>
    <property type="match status" value="1"/>
</dbReference>
<accession>A0A1K1LEY5</accession>
<evidence type="ECO:0000256" key="7">
    <source>
        <dbReference type="ARBA" id="ARBA00022827"/>
    </source>
</evidence>
<comment type="subcellular location">
    <subcellularLocation>
        <location evidence="11">Cytoplasm</location>
    </subcellularLocation>
</comment>
<evidence type="ECO:0000256" key="9">
    <source>
        <dbReference type="ARBA" id="ARBA00048305"/>
    </source>
</evidence>
<keyword evidence="8 11" id="KW-0560">Oxidoreductase</keyword>
<evidence type="ECO:0000256" key="6">
    <source>
        <dbReference type="ARBA" id="ARBA00022642"/>
    </source>
</evidence>
<feature type="domain" description="Fumarate reductase/succinate dehydrogenase flavoprotein-like C-terminal" evidence="13">
    <location>
        <begin position="456"/>
        <end position="532"/>
    </location>
</feature>
<gene>
    <name evidence="14" type="ORF">DESPIGER_0087</name>
</gene>
<dbReference type="InterPro" id="IPR027477">
    <property type="entry name" value="Succ_DH/fumarate_Rdtase_cat_sf"/>
</dbReference>
<dbReference type="SUPFAM" id="SSF46977">
    <property type="entry name" value="Succinate dehydrogenase/fumarate reductase flavoprotein C-terminal domain"/>
    <property type="match status" value="1"/>
</dbReference>
<evidence type="ECO:0000256" key="8">
    <source>
        <dbReference type="ARBA" id="ARBA00023002"/>
    </source>
</evidence>
<comment type="cofactor">
    <cofactor evidence="1 11">
        <name>FAD</name>
        <dbReference type="ChEBI" id="CHEBI:57692"/>
    </cofactor>
</comment>